<keyword evidence="10 15" id="KW-0949">S-adenosyl-L-methionine</keyword>
<dbReference type="PIRSF" id="PIRSF000386">
    <property type="entry name" value="tRNA_mtase"/>
    <property type="match status" value="1"/>
</dbReference>
<evidence type="ECO:0000256" key="4">
    <source>
        <dbReference type="ARBA" id="ARBA00011738"/>
    </source>
</evidence>
<dbReference type="InterPro" id="IPR023148">
    <property type="entry name" value="tRNA_m1G_MeTrfase_C_sf"/>
</dbReference>
<evidence type="ECO:0000256" key="13">
    <source>
        <dbReference type="ARBA" id="ARBA00033392"/>
    </source>
</evidence>
<evidence type="ECO:0000256" key="3">
    <source>
        <dbReference type="ARBA" id="ARBA00007630"/>
    </source>
</evidence>
<dbReference type="HAMAP" id="MF_00605">
    <property type="entry name" value="TrmD"/>
    <property type="match status" value="1"/>
</dbReference>
<evidence type="ECO:0000259" key="18">
    <source>
        <dbReference type="Pfam" id="PF01746"/>
    </source>
</evidence>
<feature type="binding site" evidence="15 16">
    <location>
        <begin position="134"/>
        <end position="139"/>
    </location>
    <ligand>
        <name>S-adenosyl-L-methionine</name>
        <dbReference type="ChEBI" id="CHEBI:59789"/>
    </ligand>
</feature>
<dbReference type="PANTHER" id="PTHR46417">
    <property type="entry name" value="TRNA (GUANINE-N(1)-)-METHYLTRANSFERASE"/>
    <property type="match status" value="1"/>
</dbReference>
<evidence type="ECO:0000256" key="10">
    <source>
        <dbReference type="ARBA" id="ARBA00022691"/>
    </source>
</evidence>
<dbReference type="Gene3D" id="1.10.1270.20">
    <property type="entry name" value="tRNA(m1g37)methyltransferase, domain 2"/>
    <property type="match status" value="1"/>
</dbReference>
<reference evidence="19" key="1">
    <citation type="journal article" date="2021" name="Nat. Microbiol.">
        <title>Cocultivation of an ultrasmall environmental parasitic bacterium with lytic ability against bacteria associated with wastewater foams.</title>
        <authorList>
            <person name="Batinovic S."/>
            <person name="Rose J.J.A."/>
            <person name="Ratcliffe J."/>
            <person name="Seviour R.J."/>
            <person name="Petrovski S."/>
        </authorList>
    </citation>
    <scope>NUCLEOTIDE SEQUENCE</scope>
    <source>
        <strain evidence="19">JR1</strain>
    </source>
</reference>
<protein>
    <recommendedName>
        <fullName evidence="6 15">tRNA (guanine-N(1)-)-methyltransferase</fullName>
        <ecNumber evidence="5 15">2.1.1.228</ecNumber>
    </recommendedName>
    <alternativeName>
        <fullName evidence="12 15">M1G-methyltransferase</fullName>
    </alternativeName>
    <alternativeName>
        <fullName evidence="13 15">tRNA [GM37] methyltransferase</fullName>
    </alternativeName>
</protein>
<dbReference type="CDD" id="cd18080">
    <property type="entry name" value="TrmD-like"/>
    <property type="match status" value="1"/>
</dbReference>
<keyword evidence="7 15" id="KW-0963">Cytoplasm</keyword>
<evidence type="ECO:0000313" key="19">
    <source>
        <dbReference type="EMBL" id="QHN42965.1"/>
    </source>
</evidence>
<dbReference type="PANTHER" id="PTHR46417:SF1">
    <property type="entry name" value="TRNA (GUANINE-N(1)-)-METHYLTRANSFERASE"/>
    <property type="match status" value="1"/>
</dbReference>
<dbReference type="EMBL" id="CP045921">
    <property type="protein sequence ID" value="QHN42965.1"/>
    <property type="molecule type" value="Genomic_DNA"/>
</dbReference>
<evidence type="ECO:0000256" key="2">
    <source>
        <dbReference type="ARBA" id="ARBA00004496"/>
    </source>
</evidence>
<comment type="similarity">
    <text evidence="3 15 17">Belongs to the RNA methyltransferase TrmD family.</text>
</comment>
<evidence type="ECO:0000256" key="5">
    <source>
        <dbReference type="ARBA" id="ARBA00012807"/>
    </source>
</evidence>
<keyword evidence="20" id="KW-1185">Reference proteome</keyword>
<dbReference type="NCBIfam" id="NF000648">
    <property type="entry name" value="PRK00026.1"/>
    <property type="match status" value="1"/>
</dbReference>
<dbReference type="Gene3D" id="3.40.1280.10">
    <property type="match status" value="1"/>
</dbReference>
<evidence type="ECO:0000256" key="15">
    <source>
        <dbReference type="HAMAP-Rule" id="MF_00605"/>
    </source>
</evidence>
<evidence type="ECO:0000256" key="16">
    <source>
        <dbReference type="PIRSR" id="PIRSR000386-1"/>
    </source>
</evidence>
<comment type="subcellular location">
    <subcellularLocation>
        <location evidence="2 15 17">Cytoplasm</location>
    </subcellularLocation>
</comment>
<feature type="binding site" evidence="15 16">
    <location>
        <position position="115"/>
    </location>
    <ligand>
        <name>S-adenosyl-L-methionine</name>
        <dbReference type="ChEBI" id="CHEBI:59789"/>
    </ligand>
</feature>
<gene>
    <name evidence="15 19" type="primary">trmD</name>
    <name evidence="19" type="ORF">GII36_03820</name>
</gene>
<evidence type="ECO:0000256" key="14">
    <source>
        <dbReference type="ARBA" id="ARBA00047783"/>
    </source>
</evidence>
<dbReference type="RefSeq" id="WP_260762653.1">
    <property type="nucleotide sequence ID" value="NZ_CP045921.1"/>
</dbReference>
<dbReference type="InterPro" id="IPR029028">
    <property type="entry name" value="Alpha/beta_knot_MTases"/>
</dbReference>
<feature type="domain" description="tRNA methyltransferase TRMD/TRM10-type" evidence="18">
    <location>
        <begin position="3"/>
        <end position="214"/>
    </location>
</feature>
<accession>A0A857MMB8</accession>
<keyword evidence="9 15" id="KW-0808">Transferase</keyword>
<keyword evidence="11 15" id="KW-0819">tRNA processing</keyword>
<dbReference type="GO" id="GO:0052906">
    <property type="term" value="F:tRNA (guanine(37)-N1)-methyltransferase activity"/>
    <property type="evidence" value="ECO:0007669"/>
    <property type="project" value="UniProtKB-UniRule"/>
</dbReference>
<dbReference type="SUPFAM" id="SSF75217">
    <property type="entry name" value="alpha/beta knot"/>
    <property type="match status" value="1"/>
</dbReference>
<evidence type="ECO:0000256" key="8">
    <source>
        <dbReference type="ARBA" id="ARBA00022603"/>
    </source>
</evidence>
<dbReference type="Proteomes" id="UP001059824">
    <property type="component" value="Chromosome"/>
</dbReference>
<evidence type="ECO:0000256" key="1">
    <source>
        <dbReference type="ARBA" id="ARBA00002634"/>
    </source>
</evidence>
<evidence type="ECO:0000256" key="11">
    <source>
        <dbReference type="ARBA" id="ARBA00022694"/>
    </source>
</evidence>
<dbReference type="Pfam" id="PF01746">
    <property type="entry name" value="tRNA_m1G_MT"/>
    <property type="match status" value="1"/>
</dbReference>
<dbReference type="EC" id="2.1.1.228" evidence="5 15"/>
<evidence type="ECO:0000256" key="6">
    <source>
        <dbReference type="ARBA" id="ARBA00014679"/>
    </source>
</evidence>
<evidence type="ECO:0000256" key="9">
    <source>
        <dbReference type="ARBA" id="ARBA00022679"/>
    </source>
</evidence>
<dbReference type="InterPro" id="IPR029026">
    <property type="entry name" value="tRNA_m1G_MTases_N"/>
</dbReference>
<evidence type="ECO:0000256" key="7">
    <source>
        <dbReference type="ARBA" id="ARBA00022490"/>
    </source>
</evidence>
<comment type="subunit">
    <text evidence="4 15 17">Homodimer.</text>
</comment>
<dbReference type="KEGG" id="mama:GII36_03820"/>
<dbReference type="InterPro" id="IPR016009">
    <property type="entry name" value="tRNA_MeTrfase_TRMD/TRM10"/>
</dbReference>
<dbReference type="GO" id="GO:0002939">
    <property type="term" value="P:tRNA N1-guanine methylation"/>
    <property type="evidence" value="ECO:0007669"/>
    <property type="project" value="TreeGrafter"/>
</dbReference>
<sequence>MRKIQVITLFPDMFTGVFENSMMWKAQKDNIVELSTVDLREFGIGPRRTVDDTPYGGGDGMLLKPEPLFAAVEKAKENDPTARVLLMTARGERWVQAAAQVHADDSEQGYIFICGRYEGYDERITTLVDEQIRIGDYVLTGGELAAMTVVDSIVRLIPGVLGGEKSAAIESFADGETLEFPQYTRPEEFRGMKVPEVLMSGNHGAIAQWRADNSFKAE</sequence>
<organism evidence="19 20">
    <name type="scientific">Candidatus Mycosynbacter amalyticus</name>
    <dbReference type="NCBI Taxonomy" id="2665156"/>
    <lineage>
        <taxon>Bacteria</taxon>
        <taxon>Candidatus Saccharimonadota</taxon>
        <taxon>Candidatus Saccharimonadota incertae sedis</taxon>
        <taxon>Candidatus Mycosynbacter</taxon>
    </lineage>
</organism>
<keyword evidence="8 15" id="KW-0489">Methyltransferase</keyword>
<dbReference type="InterPro" id="IPR002649">
    <property type="entry name" value="tRNA_m1G_MeTrfase_TrmD"/>
</dbReference>
<evidence type="ECO:0000256" key="17">
    <source>
        <dbReference type="RuleBase" id="RU003464"/>
    </source>
</evidence>
<comment type="function">
    <text evidence="1 15 17">Specifically methylates guanosine-37 in various tRNAs.</text>
</comment>
<name>A0A857MMB8_9BACT</name>
<comment type="catalytic activity">
    <reaction evidence="14 15 17">
        <text>guanosine(37) in tRNA + S-adenosyl-L-methionine = N(1)-methylguanosine(37) in tRNA + S-adenosyl-L-homocysteine + H(+)</text>
        <dbReference type="Rhea" id="RHEA:36899"/>
        <dbReference type="Rhea" id="RHEA-COMP:10145"/>
        <dbReference type="Rhea" id="RHEA-COMP:10147"/>
        <dbReference type="ChEBI" id="CHEBI:15378"/>
        <dbReference type="ChEBI" id="CHEBI:57856"/>
        <dbReference type="ChEBI" id="CHEBI:59789"/>
        <dbReference type="ChEBI" id="CHEBI:73542"/>
        <dbReference type="ChEBI" id="CHEBI:74269"/>
        <dbReference type="EC" id="2.1.1.228"/>
    </reaction>
</comment>
<dbReference type="AlphaFoldDB" id="A0A857MMB8"/>
<dbReference type="NCBIfam" id="TIGR00088">
    <property type="entry name" value="trmD"/>
    <property type="match status" value="1"/>
</dbReference>
<evidence type="ECO:0000256" key="12">
    <source>
        <dbReference type="ARBA" id="ARBA00029736"/>
    </source>
</evidence>
<dbReference type="GO" id="GO:0005829">
    <property type="term" value="C:cytosol"/>
    <property type="evidence" value="ECO:0007669"/>
    <property type="project" value="TreeGrafter"/>
</dbReference>
<evidence type="ECO:0000313" key="20">
    <source>
        <dbReference type="Proteomes" id="UP001059824"/>
    </source>
</evidence>
<proteinExistence type="inferred from homology"/>